<dbReference type="InterPro" id="IPR033705">
    <property type="entry name" value="Anticodon_Ia_Val"/>
</dbReference>
<dbReference type="GO" id="GO:0005829">
    <property type="term" value="C:cytosol"/>
    <property type="evidence" value="ECO:0007669"/>
    <property type="project" value="TreeGrafter"/>
</dbReference>
<evidence type="ECO:0000256" key="11">
    <source>
        <dbReference type="HAMAP-Rule" id="MF_02004"/>
    </source>
</evidence>
<dbReference type="EC" id="6.1.1.9" evidence="11"/>
<evidence type="ECO:0000256" key="8">
    <source>
        <dbReference type="ARBA" id="ARBA00023054"/>
    </source>
</evidence>
<comment type="function">
    <text evidence="11">Catalyzes the attachment of valine to tRNA(Val). As ValRS can inadvertently accommodate and process structurally similar amino acids such as threonine, to avoid such errors, it has a 'posttransfer' editing activity that hydrolyzes mischarged Thr-tRNA(Val) in a tRNA-dependent manner.</text>
</comment>
<dbReference type="eggNOG" id="COG0525">
    <property type="taxonomic scope" value="Bacteria"/>
</dbReference>
<evidence type="ECO:0000313" key="17">
    <source>
        <dbReference type="Proteomes" id="UP000006546"/>
    </source>
</evidence>
<dbReference type="SUPFAM" id="SSF52374">
    <property type="entry name" value="Nucleotidylyl transferase"/>
    <property type="match status" value="1"/>
</dbReference>
<feature type="domain" description="Aminoacyl-tRNA synthetase class Ia" evidence="13">
    <location>
        <begin position="19"/>
        <end position="597"/>
    </location>
</feature>
<feature type="domain" description="Methionyl/Valyl/Leucyl/Isoleucyl-tRNA synthetase anticodon-binding" evidence="14">
    <location>
        <begin position="642"/>
        <end position="817"/>
    </location>
</feature>
<feature type="compositionally biased region" description="Basic and acidic residues" evidence="12">
    <location>
        <begin position="37"/>
        <end position="47"/>
    </location>
</feature>
<dbReference type="Gene3D" id="3.90.740.10">
    <property type="entry name" value="Valyl/Leucyl/Isoleucyl-tRNA synthetase, editing domain"/>
    <property type="match status" value="2"/>
</dbReference>
<name>F4LPW6_TREBD</name>
<evidence type="ECO:0000256" key="9">
    <source>
        <dbReference type="ARBA" id="ARBA00023146"/>
    </source>
</evidence>
<comment type="subcellular location">
    <subcellularLocation>
        <location evidence="1 11">Cytoplasm</location>
    </subcellularLocation>
</comment>
<keyword evidence="6 11" id="KW-0067">ATP-binding</keyword>
<dbReference type="OrthoDB" id="9810365at2"/>
<evidence type="ECO:0000256" key="6">
    <source>
        <dbReference type="ARBA" id="ARBA00022840"/>
    </source>
</evidence>
<dbReference type="InterPro" id="IPR001412">
    <property type="entry name" value="aa-tRNA-synth_I_CS"/>
</dbReference>
<dbReference type="InterPro" id="IPR002303">
    <property type="entry name" value="Valyl-tRNA_ligase"/>
</dbReference>
<dbReference type="InterPro" id="IPR002300">
    <property type="entry name" value="aa-tRNA-synth_Ia"/>
</dbReference>
<dbReference type="InterPro" id="IPR014729">
    <property type="entry name" value="Rossmann-like_a/b/a_fold"/>
</dbReference>
<dbReference type="CDD" id="cd07962">
    <property type="entry name" value="Anticodon_Ia_Val"/>
    <property type="match status" value="1"/>
</dbReference>
<dbReference type="SUPFAM" id="SSF47323">
    <property type="entry name" value="Anticodon-binding domain of a subclass of class I aminoacyl-tRNA synthetases"/>
    <property type="match status" value="1"/>
</dbReference>
<keyword evidence="7 11" id="KW-0648">Protein biosynthesis</keyword>
<dbReference type="PANTHER" id="PTHR11946">
    <property type="entry name" value="VALYL-TRNA SYNTHETASES"/>
    <property type="match status" value="1"/>
</dbReference>
<dbReference type="SUPFAM" id="SSF46589">
    <property type="entry name" value="tRNA-binding arm"/>
    <property type="match status" value="1"/>
</dbReference>
<dbReference type="FunFam" id="3.40.50.620:FF:000032">
    <property type="entry name" value="Valine--tRNA ligase"/>
    <property type="match status" value="1"/>
</dbReference>
<dbReference type="GO" id="GO:0002161">
    <property type="term" value="F:aminoacyl-tRNA deacylase activity"/>
    <property type="evidence" value="ECO:0007669"/>
    <property type="project" value="InterPro"/>
</dbReference>
<dbReference type="FunFam" id="3.40.50.620:FF:000098">
    <property type="entry name" value="Valine--tRNA ligase"/>
    <property type="match status" value="1"/>
</dbReference>
<keyword evidence="8 11" id="KW-0175">Coiled coil</keyword>
<evidence type="ECO:0000256" key="10">
    <source>
        <dbReference type="ARBA" id="ARBA00047552"/>
    </source>
</evidence>
<evidence type="ECO:0000259" key="15">
    <source>
        <dbReference type="Pfam" id="PF10458"/>
    </source>
</evidence>
<dbReference type="Pfam" id="PF00133">
    <property type="entry name" value="tRNA-synt_1"/>
    <property type="match status" value="1"/>
</dbReference>
<dbReference type="Gene3D" id="3.40.50.620">
    <property type="entry name" value="HUPs"/>
    <property type="match status" value="2"/>
</dbReference>
<comment type="similarity">
    <text evidence="11">Belongs to the class-I aminoacyl-tRNA synthetase family. ValS type 1 subfamily.</text>
</comment>
<dbReference type="Proteomes" id="UP000006546">
    <property type="component" value="Chromosome"/>
</dbReference>
<dbReference type="InterPro" id="IPR010978">
    <property type="entry name" value="tRNA-bd_arm"/>
</dbReference>
<dbReference type="SUPFAM" id="SSF50677">
    <property type="entry name" value="ValRS/IleRS/LeuRS editing domain"/>
    <property type="match status" value="1"/>
</dbReference>
<evidence type="ECO:0000256" key="12">
    <source>
        <dbReference type="SAM" id="MobiDB-lite"/>
    </source>
</evidence>
<dbReference type="Pfam" id="PF10458">
    <property type="entry name" value="Val_tRNA-synt_C"/>
    <property type="match status" value="1"/>
</dbReference>
<keyword evidence="3 11" id="KW-0963">Cytoplasm</keyword>
<feature type="short sequence motif" description="'KMSKS' region" evidence="11">
    <location>
        <begin position="560"/>
        <end position="564"/>
    </location>
</feature>
<dbReference type="PRINTS" id="PR00986">
    <property type="entry name" value="TRNASYNTHVAL"/>
</dbReference>
<gene>
    <name evidence="11" type="primary">valS</name>
    <name evidence="16" type="ordered locus">Trebr_0616</name>
</gene>
<dbReference type="InterPro" id="IPR019499">
    <property type="entry name" value="Val-tRNA_synth_tRNA-bd"/>
</dbReference>
<dbReference type="RefSeq" id="WP_013757777.1">
    <property type="nucleotide sequence ID" value="NC_015500.1"/>
</dbReference>
<dbReference type="Gene3D" id="1.10.287.380">
    <property type="entry name" value="Valyl-tRNA synthetase, C-terminal domain"/>
    <property type="match status" value="1"/>
</dbReference>
<feature type="domain" description="Valyl-tRNA synthetase tRNA-binding arm" evidence="15">
    <location>
        <begin position="877"/>
        <end position="935"/>
    </location>
</feature>
<dbReference type="InterPro" id="IPR013155">
    <property type="entry name" value="M/V/L/I-tRNA-synth_anticd-bd"/>
</dbReference>
<dbReference type="GO" id="GO:0005524">
    <property type="term" value="F:ATP binding"/>
    <property type="evidence" value="ECO:0007669"/>
    <property type="project" value="UniProtKB-UniRule"/>
</dbReference>
<dbReference type="HOGENOM" id="CLU_001493_0_2_12"/>
<dbReference type="HAMAP" id="MF_02004">
    <property type="entry name" value="Val_tRNA_synth_type1"/>
    <property type="match status" value="1"/>
</dbReference>
<reference evidence="17" key="1">
    <citation type="submission" date="2011-04" db="EMBL/GenBank/DDBJ databases">
        <title>The complete genome of Treponema brennaborense DSM 12168.</title>
        <authorList>
            <person name="Lucas S."/>
            <person name="Han J."/>
            <person name="Lapidus A."/>
            <person name="Bruce D."/>
            <person name="Goodwin L."/>
            <person name="Pitluck S."/>
            <person name="Peters L."/>
            <person name="Kyrpides N."/>
            <person name="Mavromatis K."/>
            <person name="Ivanova N."/>
            <person name="Mikhailova N."/>
            <person name="Pagani I."/>
            <person name="Teshima H."/>
            <person name="Detter J.C."/>
            <person name="Tapia R."/>
            <person name="Han C."/>
            <person name="Land M."/>
            <person name="Hauser L."/>
            <person name="Markowitz V."/>
            <person name="Cheng J.-F."/>
            <person name="Hugenholtz P."/>
            <person name="Woyke T."/>
            <person name="Wu D."/>
            <person name="Gronow S."/>
            <person name="Wellnitz S."/>
            <person name="Brambilla E."/>
            <person name="Klenk H.-P."/>
            <person name="Eisen J.A."/>
        </authorList>
    </citation>
    <scope>NUCLEOTIDE SEQUENCE [LARGE SCALE GENOMIC DNA]</scope>
    <source>
        <strain evidence="17">DSM 12168 / CIP 105900 / DD5/3</strain>
    </source>
</reference>
<dbReference type="InterPro" id="IPR009080">
    <property type="entry name" value="tRNAsynth_Ia_anticodon-bd"/>
</dbReference>
<keyword evidence="9 11" id="KW-0030">Aminoacyl-tRNA synthetase</keyword>
<feature type="short sequence motif" description="'HIGH' region" evidence="11">
    <location>
        <begin position="62"/>
        <end position="72"/>
    </location>
</feature>
<keyword evidence="5 11" id="KW-0547">Nucleotide-binding</keyword>
<dbReference type="GO" id="GO:0006438">
    <property type="term" value="P:valyl-tRNA aminoacylation"/>
    <property type="evidence" value="ECO:0007669"/>
    <property type="project" value="UniProtKB-UniRule"/>
</dbReference>
<dbReference type="AlphaFoldDB" id="F4LPW6"/>
<dbReference type="InterPro" id="IPR009008">
    <property type="entry name" value="Val/Leu/Ile-tRNA-synth_edit"/>
</dbReference>
<dbReference type="GO" id="GO:0004832">
    <property type="term" value="F:valine-tRNA ligase activity"/>
    <property type="evidence" value="ECO:0007669"/>
    <property type="project" value="UniProtKB-UniRule"/>
</dbReference>
<evidence type="ECO:0000259" key="14">
    <source>
        <dbReference type="Pfam" id="PF08264"/>
    </source>
</evidence>
<dbReference type="Pfam" id="PF08264">
    <property type="entry name" value="Anticodon_1"/>
    <property type="match status" value="1"/>
</dbReference>
<dbReference type="NCBIfam" id="TIGR00422">
    <property type="entry name" value="valS"/>
    <property type="match status" value="1"/>
</dbReference>
<dbReference type="PANTHER" id="PTHR11946:SF93">
    <property type="entry name" value="VALINE--TRNA LIGASE, CHLOROPLASTIC_MITOCHONDRIAL 2"/>
    <property type="match status" value="1"/>
</dbReference>
<evidence type="ECO:0000256" key="3">
    <source>
        <dbReference type="ARBA" id="ARBA00022490"/>
    </source>
</evidence>
<comment type="subunit">
    <text evidence="2 11">Monomer.</text>
</comment>
<evidence type="ECO:0000256" key="5">
    <source>
        <dbReference type="ARBA" id="ARBA00022741"/>
    </source>
</evidence>
<organism evidence="16 17">
    <name type="scientific">Treponema brennaborense (strain DSM 12168 / CIP 105900 / DD5/3)</name>
    <dbReference type="NCBI Taxonomy" id="906968"/>
    <lineage>
        <taxon>Bacteria</taxon>
        <taxon>Pseudomonadati</taxon>
        <taxon>Spirochaetota</taxon>
        <taxon>Spirochaetia</taxon>
        <taxon>Spirochaetales</taxon>
        <taxon>Treponemataceae</taxon>
        <taxon>Treponema</taxon>
    </lineage>
</organism>
<evidence type="ECO:0000256" key="1">
    <source>
        <dbReference type="ARBA" id="ARBA00004496"/>
    </source>
</evidence>
<feature type="region of interest" description="Disordered" evidence="12">
    <location>
        <begin position="30"/>
        <end position="55"/>
    </location>
</feature>
<dbReference type="KEGG" id="tbe:Trebr_0616"/>
<dbReference type="CDD" id="cd00817">
    <property type="entry name" value="ValRS_core"/>
    <property type="match status" value="1"/>
</dbReference>
<evidence type="ECO:0000313" key="16">
    <source>
        <dbReference type="EMBL" id="AEE16058.1"/>
    </source>
</evidence>
<feature type="binding site" evidence="11">
    <location>
        <position position="563"/>
    </location>
    <ligand>
        <name>ATP</name>
        <dbReference type="ChEBI" id="CHEBI:30616"/>
    </ligand>
</feature>
<evidence type="ECO:0000256" key="2">
    <source>
        <dbReference type="ARBA" id="ARBA00011245"/>
    </source>
</evidence>
<dbReference type="Gene3D" id="1.10.730.10">
    <property type="entry name" value="Isoleucyl-tRNA Synthetase, Domain 1"/>
    <property type="match status" value="1"/>
</dbReference>
<sequence length="938" mass="105597">MKGIELEKAYNPQDFEDRIYKEWNEKGYFKPGSDADSPVHAEIESRRGGQNAQPYTVVIPPPNVTGVLHMGHGLNNTLQDIVVRYHRMKGDDTLWLPGTDHAGIATQNVVERRLKKEGLSRRDLGREKFLERTWAVKKEHHDIIVKQQRKLGNSVDWTRERFTMDEGLSKAVRDVFVTLYERGLVYRGNYLVNWCPSCGTALADDEVDHSDTNGAMYHIYYEIAGGESIPAVTLEDGTVFPGGTRIEIATTRPETLLGDTAVAVHPEDPRYAALIGKHVKLPLTDRTIPVVADTYVDRVFGTGVVKITPAHDPNDWEVAKRHDLEIINILNPDGTLNDACPEKYRGMPCAAARKAVVADLDALGLFKEEEKITHSVGHCYRCNTVVEPYLSDQWFVKMKPLADKALAAWKNGEIVFYPRKWENTYSHWMENIRDWCISRQLWWGHRIPVWYCKKCGEMIVSRTDPDSCPKCGAAAADLAQDPDVLDTWFSSWLWPFSTLGWPENTGDLQRFYPTTALVTAYDIIFFWVSRMIMAGLEFTGKAPFRDIYIHGLVRDKQGRKMSKSLGNGLDPLEIIAEYGSDALKFTLGFMCAQGQDVLVDKESFKLGSRFANKVWNASRYILGNLEGRELVPVTDSDLTELDVWIYGRLDAAARSARSALESYRYNDAAQTLYEFFWNDFCDWYVEATKLSFRSGDDAEKDRAVSVLLNVLEESLRLLHPYLPFVTEEIYAKLPRAEITQNRARAAASQNCCEPCPLRILPHTEYSGMLISAPYPEPADARRNDTVAERFAVLQDVIRSVRALRAECGLSPDAKLHISLVITPLSAAEVCAEKTDLIRLLAGVDAVSFVREKPARAIGAVGTGFEVFLLVDESVNADQLVARFKKELAAEQSFADKVTAKLAGKFAQNAPAEVVAAEREKLEATKRRIEKLSSYIESL</sequence>
<accession>F4LPW6</accession>
<dbReference type="STRING" id="906968.Trebr_0616"/>
<dbReference type="PROSITE" id="PS00178">
    <property type="entry name" value="AA_TRNA_LIGASE_I"/>
    <property type="match status" value="1"/>
</dbReference>
<comment type="catalytic activity">
    <reaction evidence="10 11">
        <text>tRNA(Val) + L-valine + ATP = L-valyl-tRNA(Val) + AMP + diphosphate</text>
        <dbReference type="Rhea" id="RHEA:10704"/>
        <dbReference type="Rhea" id="RHEA-COMP:9672"/>
        <dbReference type="Rhea" id="RHEA-COMP:9708"/>
        <dbReference type="ChEBI" id="CHEBI:30616"/>
        <dbReference type="ChEBI" id="CHEBI:33019"/>
        <dbReference type="ChEBI" id="CHEBI:57762"/>
        <dbReference type="ChEBI" id="CHEBI:78442"/>
        <dbReference type="ChEBI" id="CHEBI:78537"/>
        <dbReference type="ChEBI" id="CHEBI:456215"/>
        <dbReference type="EC" id="6.1.1.9"/>
    </reaction>
</comment>
<dbReference type="InterPro" id="IPR037118">
    <property type="entry name" value="Val-tRNA_synth_C_sf"/>
</dbReference>
<protein>
    <recommendedName>
        <fullName evidence="11">Valine--tRNA ligase</fullName>
        <ecNumber evidence="11">6.1.1.9</ecNumber>
    </recommendedName>
    <alternativeName>
        <fullName evidence="11">Valyl-tRNA synthetase</fullName>
        <shortName evidence="11">ValRS</shortName>
    </alternativeName>
</protein>
<dbReference type="NCBIfam" id="NF004349">
    <property type="entry name" value="PRK05729.1"/>
    <property type="match status" value="1"/>
</dbReference>
<evidence type="ECO:0000256" key="7">
    <source>
        <dbReference type="ARBA" id="ARBA00022917"/>
    </source>
</evidence>
<keyword evidence="4 11" id="KW-0436">Ligase</keyword>
<proteinExistence type="inferred from homology"/>
<comment type="domain">
    <text evidence="11">The C-terminal coiled-coil domain is crucial for aminoacylation activity.</text>
</comment>
<evidence type="ECO:0000256" key="4">
    <source>
        <dbReference type="ARBA" id="ARBA00022598"/>
    </source>
</evidence>
<dbReference type="EMBL" id="CP002696">
    <property type="protein sequence ID" value="AEE16058.1"/>
    <property type="molecule type" value="Genomic_DNA"/>
</dbReference>
<evidence type="ECO:0000259" key="13">
    <source>
        <dbReference type="Pfam" id="PF00133"/>
    </source>
</evidence>
<keyword evidence="17" id="KW-1185">Reference proteome</keyword>
<comment type="domain">
    <text evidence="11">ValRS has two distinct active sites: one for aminoacylation and one for editing. The misactivated threonine is translocated from the active site to the editing site.</text>
</comment>